<proteinExistence type="predicted"/>
<accession>A0A371EVR7</accession>
<keyword evidence="3" id="KW-1185">Reference proteome</keyword>
<sequence>MQSTTYGMIHTYGDYVMIKSHASVFQNPSSSWSFTSVLRQLEEAIMDPVKQPRKSLTVGYTGHHISGFLETNDARVVMDFLKSHIFVGLALISDQGSHFYNCAMATLLEKYGVEHRVATTYHPQTNAKLKSSIGKLKSYYKRWKIRVEMIGAASWRACNLPVEIEHRAYWAIKKCNMAYDQASRERKLQLLRLIAGKLCSKWDGPFVVTNIFPYGVVEVRDDANNHTFKVNGHQLKPYDEGRRTPEDILRCFVTHRVPSPQLLNLQHPRRR</sequence>
<dbReference type="Gene3D" id="3.30.420.10">
    <property type="entry name" value="Ribonuclease H-like superfamily/Ribonuclease H"/>
    <property type="match status" value="1"/>
</dbReference>
<dbReference type="GO" id="GO:0015074">
    <property type="term" value="P:DNA integration"/>
    <property type="evidence" value="ECO:0007669"/>
    <property type="project" value="InterPro"/>
</dbReference>
<dbReference type="InterPro" id="IPR036397">
    <property type="entry name" value="RNaseH_sf"/>
</dbReference>
<evidence type="ECO:0000313" key="2">
    <source>
        <dbReference type="EMBL" id="RDX70122.1"/>
    </source>
</evidence>
<feature type="non-terminal residue" evidence="2">
    <location>
        <position position="1"/>
    </location>
</feature>
<dbReference type="InterPro" id="IPR001584">
    <property type="entry name" value="Integrase_cat-core"/>
</dbReference>
<dbReference type="AlphaFoldDB" id="A0A371EVR7"/>
<name>A0A371EVR7_MUCPR</name>
<dbReference type="EMBL" id="QJKJ01011829">
    <property type="protein sequence ID" value="RDX70122.1"/>
    <property type="molecule type" value="Genomic_DNA"/>
</dbReference>
<evidence type="ECO:0000259" key="1">
    <source>
        <dbReference type="PROSITE" id="PS50994"/>
    </source>
</evidence>
<dbReference type="Proteomes" id="UP000257109">
    <property type="component" value="Unassembled WGS sequence"/>
</dbReference>
<comment type="caution">
    <text evidence="2">The sequence shown here is derived from an EMBL/GenBank/DDBJ whole genome shotgun (WGS) entry which is preliminary data.</text>
</comment>
<dbReference type="PROSITE" id="PS50994">
    <property type="entry name" value="INTEGRASE"/>
    <property type="match status" value="1"/>
</dbReference>
<gene>
    <name evidence="2" type="ORF">CR513_50667</name>
</gene>
<reference evidence="2" key="1">
    <citation type="submission" date="2018-05" db="EMBL/GenBank/DDBJ databases">
        <title>Draft genome of Mucuna pruriens seed.</title>
        <authorList>
            <person name="Nnadi N.E."/>
            <person name="Vos R."/>
            <person name="Hasami M.H."/>
            <person name="Devisetty U.K."/>
            <person name="Aguiy J.C."/>
        </authorList>
    </citation>
    <scope>NUCLEOTIDE SEQUENCE [LARGE SCALE GENOMIC DNA]</scope>
    <source>
        <strain evidence="2">JCA_2017</strain>
    </source>
</reference>
<protein>
    <recommendedName>
        <fullName evidence="1">Integrase catalytic domain-containing protein</fullName>
    </recommendedName>
</protein>
<evidence type="ECO:0000313" key="3">
    <source>
        <dbReference type="Proteomes" id="UP000257109"/>
    </source>
</evidence>
<dbReference type="GO" id="GO:0003676">
    <property type="term" value="F:nucleic acid binding"/>
    <property type="evidence" value="ECO:0007669"/>
    <property type="project" value="InterPro"/>
</dbReference>
<feature type="domain" description="Integrase catalytic" evidence="1">
    <location>
        <begin position="90"/>
        <end position="140"/>
    </location>
</feature>
<organism evidence="2 3">
    <name type="scientific">Mucuna pruriens</name>
    <name type="common">Velvet bean</name>
    <name type="synonym">Dolichos pruriens</name>
    <dbReference type="NCBI Taxonomy" id="157652"/>
    <lineage>
        <taxon>Eukaryota</taxon>
        <taxon>Viridiplantae</taxon>
        <taxon>Streptophyta</taxon>
        <taxon>Embryophyta</taxon>
        <taxon>Tracheophyta</taxon>
        <taxon>Spermatophyta</taxon>
        <taxon>Magnoliopsida</taxon>
        <taxon>eudicotyledons</taxon>
        <taxon>Gunneridae</taxon>
        <taxon>Pentapetalae</taxon>
        <taxon>rosids</taxon>
        <taxon>fabids</taxon>
        <taxon>Fabales</taxon>
        <taxon>Fabaceae</taxon>
        <taxon>Papilionoideae</taxon>
        <taxon>50 kb inversion clade</taxon>
        <taxon>NPAAA clade</taxon>
        <taxon>indigoferoid/millettioid clade</taxon>
        <taxon>Phaseoleae</taxon>
        <taxon>Mucuna</taxon>
    </lineage>
</organism>
<dbReference type="InterPro" id="IPR012337">
    <property type="entry name" value="RNaseH-like_sf"/>
</dbReference>
<dbReference type="SUPFAM" id="SSF53098">
    <property type="entry name" value="Ribonuclease H-like"/>
    <property type="match status" value="1"/>
</dbReference>